<organism evidence="4 5">
    <name type="scientific">Mytilus coruscus</name>
    <name type="common">Sea mussel</name>
    <dbReference type="NCBI Taxonomy" id="42192"/>
    <lineage>
        <taxon>Eukaryota</taxon>
        <taxon>Metazoa</taxon>
        <taxon>Spiralia</taxon>
        <taxon>Lophotrochozoa</taxon>
        <taxon>Mollusca</taxon>
        <taxon>Bivalvia</taxon>
        <taxon>Autobranchia</taxon>
        <taxon>Pteriomorphia</taxon>
        <taxon>Mytilida</taxon>
        <taxon>Mytiloidea</taxon>
        <taxon>Mytilidae</taxon>
        <taxon>Mytilinae</taxon>
        <taxon>Mytilus</taxon>
    </lineage>
</organism>
<dbReference type="InterPro" id="IPR011042">
    <property type="entry name" value="6-blade_b-propeller_TolB-like"/>
</dbReference>
<evidence type="ECO:0000256" key="2">
    <source>
        <dbReference type="SAM" id="Coils"/>
    </source>
</evidence>
<dbReference type="Pfam" id="PF22586">
    <property type="entry name" value="ANCHR-like_BBOX"/>
    <property type="match status" value="1"/>
</dbReference>
<dbReference type="Gene3D" id="3.30.160.60">
    <property type="entry name" value="Classic Zinc Finger"/>
    <property type="match status" value="1"/>
</dbReference>
<keyword evidence="2" id="KW-0175">Coiled coil</keyword>
<evidence type="ECO:0000313" key="5">
    <source>
        <dbReference type="Proteomes" id="UP000507470"/>
    </source>
</evidence>
<feature type="domain" description="B box-type" evidence="3">
    <location>
        <begin position="4"/>
        <end position="54"/>
    </location>
</feature>
<accession>A0A6J8F4X4</accession>
<reference evidence="4 5" key="1">
    <citation type="submission" date="2020-06" db="EMBL/GenBank/DDBJ databases">
        <authorList>
            <person name="Li R."/>
            <person name="Bekaert M."/>
        </authorList>
    </citation>
    <scope>NUCLEOTIDE SEQUENCE [LARGE SCALE GENOMIC DNA]</scope>
    <source>
        <strain evidence="5">wild</strain>
    </source>
</reference>
<evidence type="ECO:0000259" key="3">
    <source>
        <dbReference type="PROSITE" id="PS50119"/>
    </source>
</evidence>
<dbReference type="PANTHER" id="PTHR25462:SF296">
    <property type="entry name" value="MEIOTIC P26, ISOFORM F"/>
    <property type="match status" value="1"/>
</dbReference>
<keyword evidence="1" id="KW-0479">Metal-binding</keyword>
<dbReference type="AlphaFoldDB" id="A0A6J8F4X4"/>
<dbReference type="Gene3D" id="2.120.10.30">
    <property type="entry name" value="TolB, C-terminal domain"/>
    <property type="match status" value="1"/>
</dbReference>
<dbReference type="EMBL" id="CACVKT020010430">
    <property type="protein sequence ID" value="CAC5426501.1"/>
    <property type="molecule type" value="Genomic_DNA"/>
</dbReference>
<dbReference type="Proteomes" id="UP000507470">
    <property type="component" value="Unassembled WGS sequence"/>
</dbReference>
<dbReference type="GO" id="GO:0008270">
    <property type="term" value="F:zinc ion binding"/>
    <property type="evidence" value="ECO:0007669"/>
    <property type="project" value="UniProtKB-KW"/>
</dbReference>
<dbReference type="CDD" id="cd19757">
    <property type="entry name" value="Bbox1"/>
    <property type="match status" value="1"/>
</dbReference>
<keyword evidence="1" id="KW-0863">Zinc-finger</keyword>
<dbReference type="OrthoDB" id="6101625at2759"/>
<dbReference type="SUPFAM" id="SSF101898">
    <property type="entry name" value="NHL repeat"/>
    <property type="match status" value="1"/>
</dbReference>
<gene>
    <name evidence="4" type="ORF">MCOR_58200</name>
</gene>
<sequence>MTASRQHLCDICFVQHITEDAQVWCPECEENFCEKCKIHHDIAKATRKHEIISIENVLKLPRFVQKLKINCSDHDERFVYVCSEHETPCCVKCIKTKHIECRNLTPIETVVKDIKQSPSFLDLETTLSDLLTNITNFVEDRKANLQGLKEQKRQCEGDMQSAREAINTYFDELEADLNNKMQQAFVKEETEIKICWKTLNLIWLRNIETILLKVKLECKIPYEYEKQQIMDGGVLPNGELIFCDKKKSRLIIMDSDGDVVRNIMLTFCPIRSAIIDENSIAVTTADKVNIVDLKTGQVLKSFAEGLKARSILLHNRNFIIENLGKGYIIADLQGNTVKSLPINFPEFLYHHPIIINDKLYYAEQDGSEVVCLDLEGNQLWKIKDERLVSPYGMTSDNSNLLFVCGIKSNNVFVISADGKTFKEIVAPNEHLNGAISAYFNKIKQELLIVTQNGNVSVYHVI</sequence>
<protein>
    <recommendedName>
        <fullName evidence="3">B box-type domain-containing protein</fullName>
    </recommendedName>
</protein>
<dbReference type="InterPro" id="IPR000315">
    <property type="entry name" value="Znf_B-box"/>
</dbReference>
<name>A0A6J8F4X4_MYTCO</name>
<keyword evidence="5" id="KW-1185">Reference proteome</keyword>
<dbReference type="PROSITE" id="PS50119">
    <property type="entry name" value="ZF_BBOX"/>
    <property type="match status" value="1"/>
</dbReference>
<dbReference type="PANTHER" id="PTHR25462">
    <property type="entry name" value="BONUS, ISOFORM C-RELATED"/>
    <property type="match status" value="1"/>
</dbReference>
<evidence type="ECO:0000313" key="4">
    <source>
        <dbReference type="EMBL" id="CAC5426501.1"/>
    </source>
</evidence>
<dbReference type="InterPro" id="IPR047153">
    <property type="entry name" value="TRIM45/56/19-like"/>
</dbReference>
<evidence type="ECO:0000256" key="1">
    <source>
        <dbReference type="PROSITE-ProRule" id="PRU00024"/>
    </source>
</evidence>
<keyword evidence="1" id="KW-0862">Zinc</keyword>
<proteinExistence type="predicted"/>
<feature type="coiled-coil region" evidence="2">
    <location>
        <begin position="138"/>
        <end position="165"/>
    </location>
</feature>